<organism evidence="2 3">
    <name type="scientific">Thalassospira lohafexi</name>
    <dbReference type="NCBI Taxonomy" id="744227"/>
    <lineage>
        <taxon>Bacteria</taxon>
        <taxon>Pseudomonadati</taxon>
        <taxon>Pseudomonadota</taxon>
        <taxon>Alphaproteobacteria</taxon>
        <taxon>Rhodospirillales</taxon>
        <taxon>Thalassospiraceae</taxon>
        <taxon>Thalassospira</taxon>
    </lineage>
</organism>
<dbReference type="EMBL" id="NXGX01000002">
    <property type="protein sequence ID" value="PKR59586.1"/>
    <property type="molecule type" value="Genomic_DNA"/>
</dbReference>
<sequence>MNKNPLAEPIRCHVSGLNIRLLKVLASVVLISVLPSTGWAQADSPFPSSQQDGVGAGNDAAAMPQGEDAKPTITVTRSACKQLVKHMPDDDVAYQSGVDVRGNKVAPADLNGGSNILNSLPKEIEFPVTIDFFEYSGISVPEGVSGEQSIGKISYRNGRVYFNDQPLDDDGASAELIEACRQAGFR</sequence>
<evidence type="ECO:0000256" key="1">
    <source>
        <dbReference type="SAM" id="MobiDB-lite"/>
    </source>
</evidence>
<evidence type="ECO:0000313" key="2">
    <source>
        <dbReference type="EMBL" id="PKR59586.1"/>
    </source>
</evidence>
<protein>
    <submittedName>
        <fullName evidence="2">Uncharacterized protein</fullName>
    </submittedName>
</protein>
<comment type="caution">
    <text evidence="2">The sequence shown here is derived from an EMBL/GenBank/DDBJ whole genome shotgun (WGS) entry which is preliminary data.</text>
</comment>
<name>A0A2N3LA21_9PROT</name>
<dbReference type="AlphaFoldDB" id="A0A2N3LA21"/>
<dbReference type="Proteomes" id="UP000233332">
    <property type="component" value="Unassembled WGS sequence"/>
</dbReference>
<feature type="region of interest" description="Disordered" evidence="1">
    <location>
        <begin position="41"/>
        <end position="66"/>
    </location>
</feature>
<proteinExistence type="predicted"/>
<accession>A0A2N3LA21</accession>
<evidence type="ECO:0000313" key="3">
    <source>
        <dbReference type="Proteomes" id="UP000233332"/>
    </source>
</evidence>
<reference evidence="2 3" key="1">
    <citation type="submission" date="2017-09" db="EMBL/GenBank/DDBJ databases">
        <title>Biodiversity and function of Thalassospira species in the particle-attached aromatic-hydrocarbon-degrading consortia from the surface seawater of the China South Sea.</title>
        <authorList>
            <person name="Dong C."/>
            <person name="Lai Q."/>
            <person name="Shao Z."/>
        </authorList>
    </citation>
    <scope>NUCLEOTIDE SEQUENCE [LARGE SCALE GENOMIC DNA]</scope>
    <source>
        <strain evidence="2 3">139Z-12</strain>
    </source>
</reference>
<gene>
    <name evidence="2" type="ORF">COO92_06045</name>
</gene>
<keyword evidence="3" id="KW-1185">Reference proteome</keyword>